<sequence length="111" mass="12426">MESQRVDMFIMANSKYFESHQIPAIRQRLLNIDESKWIMVQSLGYKDPTTSLIVSILAGGLGIDRFIIGDTGLGIGKLLTCGGFGIWSIIDWFMIQSATREKNMILLNTAL</sequence>
<keyword evidence="6" id="KW-0325">Glycoprotein</keyword>
<protein>
    <submittedName>
        <fullName evidence="9">TM2 domain-containing protein</fullName>
    </submittedName>
</protein>
<keyword evidence="5 7" id="KW-0472">Membrane</keyword>
<proteinExistence type="predicted"/>
<evidence type="ECO:0000313" key="10">
    <source>
        <dbReference type="Proteomes" id="UP001155182"/>
    </source>
</evidence>
<evidence type="ECO:0000256" key="5">
    <source>
        <dbReference type="ARBA" id="ARBA00023136"/>
    </source>
</evidence>
<feature type="domain" description="TM2" evidence="8">
    <location>
        <begin position="46"/>
        <end position="93"/>
    </location>
</feature>
<evidence type="ECO:0000256" key="4">
    <source>
        <dbReference type="ARBA" id="ARBA00022989"/>
    </source>
</evidence>
<evidence type="ECO:0000256" key="6">
    <source>
        <dbReference type="ARBA" id="ARBA00023180"/>
    </source>
</evidence>
<feature type="transmembrane region" description="Helical" evidence="7">
    <location>
        <begin position="74"/>
        <end position="95"/>
    </location>
</feature>
<evidence type="ECO:0000313" key="9">
    <source>
        <dbReference type="EMBL" id="MCO4291925.1"/>
    </source>
</evidence>
<accession>A0A9X2JCL6</accession>
<dbReference type="AlphaFoldDB" id="A0A9X2JCL6"/>
<organism evidence="9 10">
    <name type="scientific">Solitalea agri</name>
    <dbReference type="NCBI Taxonomy" id="2953739"/>
    <lineage>
        <taxon>Bacteria</taxon>
        <taxon>Pseudomonadati</taxon>
        <taxon>Bacteroidota</taxon>
        <taxon>Sphingobacteriia</taxon>
        <taxon>Sphingobacteriales</taxon>
        <taxon>Sphingobacteriaceae</taxon>
        <taxon>Solitalea</taxon>
    </lineage>
</organism>
<keyword evidence="3" id="KW-0732">Signal</keyword>
<dbReference type="RefSeq" id="WP_252586160.1">
    <property type="nucleotide sequence ID" value="NZ_JAMWYS010000013.1"/>
</dbReference>
<keyword evidence="4 7" id="KW-1133">Transmembrane helix</keyword>
<evidence type="ECO:0000256" key="2">
    <source>
        <dbReference type="ARBA" id="ARBA00022692"/>
    </source>
</evidence>
<keyword evidence="2 7" id="KW-0812">Transmembrane</keyword>
<dbReference type="Pfam" id="PF05154">
    <property type="entry name" value="TM2"/>
    <property type="match status" value="1"/>
</dbReference>
<dbReference type="EMBL" id="JAMWYS010000013">
    <property type="protein sequence ID" value="MCO4291925.1"/>
    <property type="molecule type" value="Genomic_DNA"/>
</dbReference>
<name>A0A9X2JCL6_9SPHI</name>
<dbReference type="PANTHER" id="PTHR21016">
    <property type="entry name" value="BETA-AMYLOID BINDING PROTEIN-RELATED"/>
    <property type="match status" value="1"/>
</dbReference>
<dbReference type="InterPro" id="IPR007829">
    <property type="entry name" value="TM2"/>
</dbReference>
<evidence type="ECO:0000259" key="8">
    <source>
        <dbReference type="Pfam" id="PF05154"/>
    </source>
</evidence>
<evidence type="ECO:0000256" key="1">
    <source>
        <dbReference type="ARBA" id="ARBA00004141"/>
    </source>
</evidence>
<reference evidence="9" key="1">
    <citation type="submission" date="2022-06" db="EMBL/GenBank/DDBJ databases">
        <title>Solitalea sp. MAHUQ-68 isolated from rhizospheric soil.</title>
        <authorList>
            <person name="Huq M.A."/>
        </authorList>
    </citation>
    <scope>NUCLEOTIDE SEQUENCE</scope>
    <source>
        <strain evidence="9">MAHUQ-68</strain>
    </source>
</reference>
<evidence type="ECO:0000256" key="3">
    <source>
        <dbReference type="ARBA" id="ARBA00022729"/>
    </source>
</evidence>
<gene>
    <name evidence="9" type="ORF">NF867_03505</name>
</gene>
<dbReference type="Proteomes" id="UP001155182">
    <property type="component" value="Unassembled WGS sequence"/>
</dbReference>
<dbReference type="PANTHER" id="PTHR21016:SF7">
    <property type="entry name" value="TM2 DOMAIN-CONTAINING PROTEIN 3"/>
    <property type="match status" value="1"/>
</dbReference>
<dbReference type="GO" id="GO:0016020">
    <property type="term" value="C:membrane"/>
    <property type="evidence" value="ECO:0007669"/>
    <property type="project" value="UniProtKB-SubCell"/>
</dbReference>
<keyword evidence="10" id="KW-1185">Reference proteome</keyword>
<evidence type="ECO:0000256" key="7">
    <source>
        <dbReference type="SAM" id="Phobius"/>
    </source>
</evidence>
<dbReference type="InterPro" id="IPR050932">
    <property type="entry name" value="TM2D1-3-like"/>
</dbReference>
<comment type="subcellular location">
    <subcellularLocation>
        <location evidence="1">Membrane</location>
        <topology evidence="1">Multi-pass membrane protein</topology>
    </subcellularLocation>
</comment>
<comment type="caution">
    <text evidence="9">The sequence shown here is derived from an EMBL/GenBank/DDBJ whole genome shotgun (WGS) entry which is preliminary data.</text>
</comment>